<keyword evidence="3" id="KW-1185">Reference proteome</keyword>
<evidence type="ECO:0000256" key="1">
    <source>
        <dbReference type="SAM" id="Coils"/>
    </source>
</evidence>
<proteinExistence type="predicted"/>
<evidence type="ECO:0000313" key="2">
    <source>
        <dbReference type="EMBL" id="CAK8996662.1"/>
    </source>
</evidence>
<dbReference type="EMBL" id="CAXAMN010001880">
    <property type="protein sequence ID" value="CAK8996662.1"/>
    <property type="molecule type" value="Genomic_DNA"/>
</dbReference>
<evidence type="ECO:0000313" key="3">
    <source>
        <dbReference type="Proteomes" id="UP001642484"/>
    </source>
</evidence>
<name>A0ABP0I3U0_9DINO</name>
<feature type="coiled-coil region" evidence="1">
    <location>
        <begin position="190"/>
        <end position="224"/>
    </location>
</feature>
<dbReference type="Proteomes" id="UP001642484">
    <property type="component" value="Unassembled WGS sequence"/>
</dbReference>
<reference evidence="2 3" key="1">
    <citation type="submission" date="2024-02" db="EMBL/GenBank/DDBJ databases">
        <authorList>
            <person name="Chen Y."/>
            <person name="Shah S."/>
            <person name="Dougan E. K."/>
            <person name="Thang M."/>
            <person name="Chan C."/>
        </authorList>
    </citation>
    <scope>NUCLEOTIDE SEQUENCE [LARGE SCALE GENOMIC DNA]</scope>
</reference>
<sequence>YSIVWTQFTTAKEACAKAAECEHALGIVRSAKERPAYGIRTQAKHFDTLWQQLRPSDPKPQLIQGEYLYRISPVPEGATHEDVTKWIHLEKLHARPLRAINATTWILVGEADLKTAHLTWKQNAILLQPIESRQNKMKSTILAGKRPMSTVRRTWKSDSKHDLGTDPLTINDPWANASANWGFPEWTSRSSGQQREIDQIQSKIQTLENTINTQKKETATFRKEVHTEFLQVRKEVGDRVNEVKEAFQSTLTDALTQTQTALRSTFKEDFEQLKALLAAPSRKRASGGDVEMDG</sequence>
<gene>
    <name evidence="2" type="ORF">CCMP2556_LOCUS4547</name>
</gene>
<feature type="non-terminal residue" evidence="2">
    <location>
        <position position="1"/>
    </location>
</feature>
<accession>A0ABP0I3U0</accession>
<keyword evidence="1" id="KW-0175">Coiled coil</keyword>
<organism evidence="2 3">
    <name type="scientific">Durusdinium trenchii</name>
    <dbReference type="NCBI Taxonomy" id="1381693"/>
    <lineage>
        <taxon>Eukaryota</taxon>
        <taxon>Sar</taxon>
        <taxon>Alveolata</taxon>
        <taxon>Dinophyceae</taxon>
        <taxon>Suessiales</taxon>
        <taxon>Symbiodiniaceae</taxon>
        <taxon>Durusdinium</taxon>
    </lineage>
</organism>
<comment type="caution">
    <text evidence="2">The sequence shown here is derived from an EMBL/GenBank/DDBJ whole genome shotgun (WGS) entry which is preliminary data.</text>
</comment>
<protein>
    <submittedName>
        <fullName evidence="2">Uncharacterized protein</fullName>
    </submittedName>
</protein>